<dbReference type="Pfam" id="PF02310">
    <property type="entry name" value="B12-binding"/>
    <property type="match status" value="1"/>
</dbReference>
<keyword evidence="2" id="KW-0489">Methyltransferase</keyword>
<evidence type="ECO:0000256" key="2">
    <source>
        <dbReference type="ARBA" id="ARBA00022603"/>
    </source>
</evidence>
<name>A8ZYF1_DESOH</name>
<keyword evidence="5" id="KW-0479">Metal-binding</keyword>
<dbReference type="InterPro" id="IPR006638">
    <property type="entry name" value="Elp3/MiaA/NifB-like_rSAM"/>
</dbReference>
<dbReference type="GO" id="GO:0051539">
    <property type="term" value="F:4 iron, 4 sulfur cluster binding"/>
    <property type="evidence" value="ECO:0007669"/>
    <property type="project" value="UniProtKB-KW"/>
</dbReference>
<dbReference type="Gene3D" id="3.40.50.280">
    <property type="entry name" value="Cobalamin-binding domain"/>
    <property type="match status" value="1"/>
</dbReference>
<sequence length="520" mass="57953">MKVALLASPYPLAEGPSPPLGLCYAAAAFEAAGADVRIFDYMVRAWSPEKMEAELSAFGPDVIGTSSVTLNFNAAANLLKIARQLFPEAITIMGGPHVSFDYGNTLTRFPEIDLIVVGEGEATIAELTPVIRDRKAWPGIAGIAFKEGEAVRFTGPRELIGDLDRLPLPARHLLPMSRYLAMGFPASIITSRGCPGKCIFCQGRRMVGSRVRNRDPRRVVDEIESLLAFGFERINFADDFFTSNPRRVRAVCAEIERRNLKFCWTVFARADSVTPELLAQMRHAGCDTIFFGFESGDQEMLDRIGKTITLDRIRRAVADSKAAGMRVFGSFIVGLPGETAETLAASDRFARELGAEYGYHFLVPFPGTDVKEHIGDYDLELLSNNWDEFDANRSIVRTSSLSPQAIEQFVEECYFKEIRQDENRIEREFYKGTLSEADQLRHLGKQKMEIVFGLLSHDLVETAPSFALGNGTPPAAALSQYLAAALNKPLDFVQLSIQQLFDLGYLHFIEKDRQAVWQWR</sequence>
<dbReference type="SFLD" id="SFLDS00029">
    <property type="entry name" value="Radical_SAM"/>
    <property type="match status" value="1"/>
</dbReference>
<dbReference type="Gene3D" id="3.80.30.20">
    <property type="entry name" value="tm_1862 like domain"/>
    <property type="match status" value="1"/>
</dbReference>
<dbReference type="InterPro" id="IPR023404">
    <property type="entry name" value="rSAM_horseshoe"/>
</dbReference>
<evidence type="ECO:0000256" key="5">
    <source>
        <dbReference type="ARBA" id="ARBA00022723"/>
    </source>
</evidence>
<dbReference type="SUPFAM" id="SSF52242">
    <property type="entry name" value="Cobalamin (vitamin B12)-binding domain"/>
    <property type="match status" value="1"/>
</dbReference>
<keyword evidence="7" id="KW-0411">Iron-sulfur</keyword>
<dbReference type="STRING" id="96561.Dole_2873"/>
<dbReference type="CDD" id="cd02068">
    <property type="entry name" value="radical_SAM_B12_BD"/>
    <property type="match status" value="1"/>
</dbReference>
<keyword evidence="4" id="KW-0949">S-adenosyl-L-methionine</keyword>
<dbReference type="InterPro" id="IPR051198">
    <property type="entry name" value="BchE-like"/>
</dbReference>
<evidence type="ECO:0000256" key="4">
    <source>
        <dbReference type="ARBA" id="ARBA00022691"/>
    </source>
</evidence>
<dbReference type="RefSeq" id="WP_012176287.1">
    <property type="nucleotide sequence ID" value="NC_009943.1"/>
</dbReference>
<evidence type="ECO:0000259" key="8">
    <source>
        <dbReference type="PROSITE" id="PS51332"/>
    </source>
</evidence>
<dbReference type="PROSITE" id="PS51332">
    <property type="entry name" value="B12_BINDING"/>
    <property type="match status" value="1"/>
</dbReference>
<evidence type="ECO:0000313" key="10">
    <source>
        <dbReference type="EMBL" id="ABW68676.1"/>
    </source>
</evidence>
<feature type="domain" description="Radical SAM core" evidence="9">
    <location>
        <begin position="180"/>
        <end position="399"/>
    </location>
</feature>
<proteinExistence type="predicted"/>
<evidence type="ECO:0000313" key="11">
    <source>
        <dbReference type="Proteomes" id="UP000008561"/>
    </source>
</evidence>
<gene>
    <name evidence="10" type="ordered locus">Dole_2873</name>
</gene>
<dbReference type="AlphaFoldDB" id="A8ZYF1"/>
<dbReference type="CDD" id="cd01335">
    <property type="entry name" value="Radical_SAM"/>
    <property type="match status" value="1"/>
</dbReference>
<dbReference type="eggNOG" id="COG1032">
    <property type="taxonomic scope" value="Bacteria"/>
</dbReference>
<dbReference type="SFLD" id="SFLDG01082">
    <property type="entry name" value="B12-binding_domain_containing"/>
    <property type="match status" value="1"/>
</dbReference>
<evidence type="ECO:0000256" key="3">
    <source>
        <dbReference type="ARBA" id="ARBA00022679"/>
    </source>
</evidence>
<dbReference type="GO" id="GO:0031419">
    <property type="term" value="F:cobalamin binding"/>
    <property type="evidence" value="ECO:0007669"/>
    <property type="project" value="InterPro"/>
</dbReference>
<dbReference type="HOGENOM" id="CLU_021572_4_2_7"/>
<evidence type="ECO:0000259" key="9">
    <source>
        <dbReference type="PROSITE" id="PS51918"/>
    </source>
</evidence>
<dbReference type="InterPro" id="IPR034466">
    <property type="entry name" value="Methyltransferase_Class_B"/>
</dbReference>
<dbReference type="PANTHER" id="PTHR43409">
    <property type="entry name" value="ANAEROBIC MAGNESIUM-PROTOPORPHYRIN IX MONOMETHYL ESTER CYCLASE-RELATED"/>
    <property type="match status" value="1"/>
</dbReference>
<dbReference type="GO" id="GO:0046872">
    <property type="term" value="F:metal ion binding"/>
    <property type="evidence" value="ECO:0007669"/>
    <property type="project" value="UniProtKB-KW"/>
</dbReference>
<keyword evidence="6" id="KW-0408">Iron</keyword>
<dbReference type="SUPFAM" id="SSF102114">
    <property type="entry name" value="Radical SAM enzymes"/>
    <property type="match status" value="1"/>
</dbReference>
<dbReference type="PANTHER" id="PTHR43409:SF7">
    <property type="entry name" value="BLL1977 PROTEIN"/>
    <property type="match status" value="1"/>
</dbReference>
<organism evidence="10 11">
    <name type="scientific">Desulfosudis oleivorans (strain DSM 6200 / JCM 39069 / Hxd3)</name>
    <name type="common">Desulfococcus oleovorans</name>
    <dbReference type="NCBI Taxonomy" id="96561"/>
    <lineage>
        <taxon>Bacteria</taxon>
        <taxon>Pseudomonadati</taxon>
        <taxon>Thermodesulfobacteriota</taxon>
        <taxon>Desulfobacteria</taxon>
        <taxon>Desulfobacterales</taxon>
        <taxon>Desulfosudaceae</taxon>
        <taxon>Desulfosudis</taxon>
    </lineage>
</organism>
<accession>A8ZYF1</accession>
<feature type="domain" description="B12-binding" evidence="8">
    <location>
        <begin position="1"/>
        <end position="138"/>
    </location>
</feature>
<dbReference type="InterPro" id="IPR036724">
    <property type="entry name" value="Cobalamin-bd_sf"/>
</dbReference>
<comment type="cofactor">
    <cofactor evidence="1">
        <name>[4Fe-4S] cluster</name>
        <dbReference type="ChEBI" id="CHEBI:49883"/>
    </cofactor>
</comment>
<keyword evidence="3" id="KW-0808">Transferase</keyword>
<dbReference type="InterPro" id="IPR007197">
    <property type="entry name" value="rSAM"/>
</dbReference>
<dbReference type="SFLD" id="SFLDG01123">
    <property type="entry name" value="methyltransferase_(Class_B)"/>
    <property type="match status" value="1"/>
</dbReference>
<dbReference type="InterPro" id="IPR058240">
    <property type="entry name" value="rSAM_sf"/>
</dbReference>
<dbReference type="EMBL" id="CP000859">
    <property type="protein sequence ID" value="ABW68676.1"/>
    <property type="molecule type" value="Genomic_DNA"/>
</dbReference>
<dbReference type="SMART" id="SM00729">
    <property type="entry name" value="Elp3"/>
    <property type="match status" value="1"/>
</dbReference>
<dbReference type="GO" id="GO:0003824">
    <property type="term" value="F:catalytic activity"/>
    <property type="evidence" value="ECO:0007669"/>
    <property type="project" value="InterPro"/>
</dbReference>
<reference evidence="10 11" key="1">
    <citation type="submission" date="2007-10" db="EMBL/GenBank/DDBJ databases">
        <title>Complete sequence of Desulfococcus oleovorans Hxd3.</title>
        <authorList>
            <consortium name="US DOE Joint Genome Institute"/>
            <person name="Copeland A."/>
            <person name="Lucas S."/>
            <person name="Lapidus A."/>
            <person name="Barry K."/>
            <person name="Glavina del Rio T."/>
            <person name="Dalin E."/>
            <person name="Tice H."/>
            <person name="Pitluck S."/>
            <person name="Kiss H."/>
            <person name="Brettin T."/>
            <person name="Bruce D."/>
            <person name="Detter J.C."/>
            <person name="Han C."/>
            <person name="Schmutz J."/>
            <person name="Larimer F."/>
            <person name="Land M."/>
            <person name="Hauser L."/>
            <person name="Kyrpides N."/>
            <person name="Kim E."/>
            <person name="Wawrik B."/>
            <person name="Richardson P."/>
        </authorList>
    </citation>
    <scope>NUCLEOTIDE SEQUENCE [LARGE SCALE GENOMIC DNA]</scope>
    <source>
        <strain evidence="11">DSM 6200 / JCM 39069 / Hxd3</strain>
    </source>
</reference>
<dbReference type="InterPro" id="IPR006158">
    <property type="entry name" value="Cobalamin-bd"/>
</dbReference>
<dbReference type="Proteomes" id="UP000008561">
    <property type="component" value="Chromosome"/>
</dbReference>
<dbReference type="KEGG" id="dol:Dole_2873"/>
<evidence type="ECO:0000256" key="1">
    <source>
        <dbReference type="ARBA" id="ARBA00001966"/>
    </source>
</evidence>
<evidence type="ECO:0000256" key="7">
    <source>
        <dbReference type="ARBA" id="ARBA00023014"/>
    </source>
</evidence>
<keyword evidence="11" id="KW-1185">Reference proteome</keyword>
<evidence type="ECO:0000256" key="6">
    <source>
        <dbReference type="ARBA" id="ARBA00023004"/>
    </source>
</evidence>
<dbReference type="Pfam" id="PF04055">
    <property type="entry name" value="Radical_SAM"/>
    <property type="match status" value="1"/>
</dbReference>
<dbReference type="PROSITE" id="PS51918">
    <property type="entry name" value="RADICAL_SAM"/>
    <property type="match status" value="1"/>
</dbReference>
<protein>
    <submittedName>
        <fullName evidence="10">Radical SAM domain protein</fullName>
    </submittedName>
</protein>